<dbReference type="Proteomes" id="UP000694005">
    <property type="component" value="Chromosome A07"/>
</dbReference>
<dbReference type="EMBL" id="LR031574">
    <property type="protein sequence ID" value="VDC95455.1"/>
    <property type="molecule type" value="Genomic_DNA"/>
</dbReference>
<evidence type="ECO:0000313" key="2">
    <source>
        <dbReference type="EMBL" id="VDC95455.1"/>
    </source>
</evidence>
<gene>
    <name evidence="2" type="ORF">BRAA07T28020Z</name>
    <name evidence="1" type="ORF">BRAPAZ1V2_A07P02610.2</name>
</gene>
<protein>
    <submittedName>
        <fullName evidence="1">Uncharacterized protein</fullName>
    </submittedName>
</protein>
<organism evidence="2">
    <name type="scientific">Brassica campestris</name>
    <name type="common">Field mustard</name>
    <dbReference type="NCBI Taxonomy" id="3711"/>
    <lineage>
        <taxon>Eukaryota</taxon>
        <taxon>Viridiplantae</taxon>
        <taxon>Streptophyta</taxon>
        <taxon>Embryophyta</taxon>
        <taxon>Tracheophyta</taxon>
        <taxon>Spermatophyta</taxon>
        <taxon>Magnoliopsida</taxon>
        <taxon>eudicotyledons</taxon>
        <taxon>Gunneridae</taxon>
        <taxon>Pentapetalae</taxon>
        <taxon>rosids</taxon>
        <taxon>malvids</taxon>
        <taxon>Brassicales</taxon>
        <taxon>Brassicaceae</taxon>
        <taxon>Brassiceae</taxon>
        <taxon>Brassica</taxon>
    </lineage>
</organism>
<evidence type="ECO:0000313" key="1">
    <source>
        <dbReference type="EMBL" id="CAG7900617.1"/>
    </source>
</evidence>
<name>A0A3P6B039_BRACM</name>
<dbReference type="EMBL" id="LS974623">
    <property type="protein sequence ID" value="CAG7900617.1"/>
    <property type="molecule type" value="Genomic_DNA"/>
</dbReference>
<sequence>MRLTIFKIIWLQRRYVMVVTGRKKNQFASERGTRCCLQGCS</sequence>
<accession>A0A3P6B039</accession>
<proteinExistence type="predicted"/>
<dbReference type="Gramene" id="A07p02610.2_BraZ1">
    <property type="protein sequence ID" value="A07p02610.2_BraZ1.CDS.1"/>
    <property type="gene ID" value="A07g02610.2_BraZ1"/>
</dbReference>
<dbReference type="AlphaFoldDB" id="A0A3P6B039"/>
<reference evidence="2" key="1">
    <citation type="submission" date="2018-11" db="EMBL/GenBank/DDBJ databases">
        <authorList>
            <consortium name="Genoscope - CEA"/>
            <person name="William W."/>
        </authorList>
    </citation>
    <scope>NUCLEOTIDE SEQUENCE</scope>
</reference>